<feature type="domain" description="Glycosyl transferase family 1" evidence="1">
    <location>
        <begin position="197"/>
        <end position="339"/>
    </location>
</feature>
<comment type="caution">
    <text evidence="3">The sequence shown here is derived from an EMBL/GenBank/DDBJ whole genome shotgun (WGS) entry which is preliminary data.</text>
</comment>
<reference evidence="3" key="1">
    <citation type="journal article" date="2014" name="Int. J. Syst. Evol. Microbiol.">
        <title>Complete genome sequence of Corynebacterium casei LMG S-19264T (=DSM 44701T), isolated from a smear-ripened cheese.</title>
        <authorList>
            <consortium name="US DOE Joint Genome Institute (JGI-PGF)"/>
            <person name="Walter F."/>
            <person name="Albersmeier A."/>
            <person name="Kalinowski J."/>
            <person name="Ruckert C."/>
        </authorList>
    </citation>
    <scope>NUCLEOTIDE SEQUENCE</scope>
    <source>
        <strain evidence="3">CGMCC 1.12195</strain>
    </source>
</reference>
<dbReference type="EMBL" id="BMER01000001">
    <property type="protein sequence ID" value="GGG83095.1"/>
    <property type="molecule type" value="Genomic_DNA"/>
</dbReference>
<evidence type="ECO:0000259" key="1">
    <source>
        <dbReference type="Pfam" id="PF00534"/>
    </source>
</evidence>
<dbReference type="AlphaFoldDB" id="A0A917HMC8"/>
<dbReference type="InterPro" id="IPR050194">
    <property type="entry name" value="Glycosyltransferase_grp1"/>
</dbReference>
<dbReference type="PANTHER" id="PTHR45947:SF3">
    <property type="entry name" value="SULFOQUINOVOSYL TRANSFERASE SQD2"/>
    <property type="match status" value="1"/>
</dbReference>
<dbReference type="SUPFAM" id="SSF53756">
    <property type="entry name" value="UDP-Glycosyltransferase/glycogen phosphorylase"/>
    <property type="match status" value="1"/>
</dbReference>
<keyword evidence="4" id="KW-1185">Reference proteome</keyword>
<evidence type="ECO:0000259" key="2">
    <source>
        <dbReference type="Pfam" id="PF13579"/>
    </source>
</evidence>
<protein>
    <submittedName>
        <fullName evidence="3">Uncharacterized protein</fullName>
    </submittedName>
</protein>
<name>A0A917HMC8_9SPHI</name>
<dbReference type="InterPro" id="IPR001296">
    <property type="entry name" value="Glyco_trans_1"/>
</dbReference>
<dbReference type="Pfam" id="PF13579">
    <property type="entry name" value="Glyco_trans_4_4"/>
    <property type="match status" value="1"/>
</dbReference>
<dbReference type="PANTHER" id="PTHR45947">
    <property type="entry name" value="SULFOQUINOVOSYL TRANSFERASE SQD2"/>
    <property type="match status" value="1"/>
</dbReference>
<feature type="domain" description="Glycosyltransferase subfamily 4-like N-terminal" evidence="2">
    <location>
        <begin position="6"/>
        <end position="172"/>
    </location>
</feature>
<dbReference type="Pfam" id="PF00534">
    <property type="entry name" value="Glycos_transf_1"/>
    <property type="match status" value="1"/>
</dbReference>
<dbReference type="InterPro" id="IPR028098">
    <property type="entry name" value="Glyco_trans_4-like_N"/>
</dbReference>
<evidence type="ECO:0000313" key="3">
    <source>
        <dbReference type="EMBL" id="GGG83095.1"/>
    </source>
</evidence>
<organism evidence="3 4">
    <name type="scientific">Parapedobacter pyrenivorans</name>
    <dbReference type="NCBI Taxonomy" id="1305674"/>
    <lineage>
        <taxon>Bacteria</taxon>
        <taxon>Pseudomonadati</taxon>
        <taxon>Bacteroidota</taxon>
        <taxon>Sphingobacteriia</taxon>
        <taxon>Sphingobacteriales</taxon>
        <taxon>Sphingobacteriaceae</taxon>
        <taxon>Parapedobacter</taxon>
    </lineage>
</organism>
<gene>
    <name evidence="3" type="ORF">GCM10007415_15090</name>
</gene>
<dbReference type="Proteomes" id="UP000660862">
    <property type="component" value="Unassembled WGS sequence"/>
</dbReference>
<proteinExistence type="predicted"/>
<dbReference type="GO" id="GO:0016757">
    <property type="term" value="F:glycosyltransferase activity"/>
    <property type="evidence" value="ECO:0007669"/>
    <property type="project" value="InterPro"/>
</dbReference>
<dbReference type="Gene3D" id="3.40.50.2000">
    <property type="entry name" value="Glycogen Phosphorylase B"/>
    <property type="match status" value="2"/>
</dbReference>
<sequence>MDPKAGGVSQAVRTMIKGLTELATSNAVVCLNEPTSDFLAKSEFPVFALGRGSTAWNINSQLSRWLKVNIHQYDAVILHGLWQYQSYALLKKTRLVVNTRVFVMPHGMLDPYFQRAPDRKLKALRNLFFWHFVERKMLKEADGVLFTCETEKLLAQETFQGYKPQQEIVVGLGVEPPPPYTESLVAGFLSTFPKLADTGGYLLYISRVHPKKGLDILINAYLKLKRSEFALPKLVIAGPGLETDYGRQMKQLAADEPTICFTGMLTGDLKWGAFYGCSAFILPSHQENFGIAVVEALACAKPVLISNQVNIWREIAQERAGLVADDTLAGVATLLNRWVQLNPDQQIEMSKMALEAYRKHFTIDVAADRLKNTVYEAYAN</sequence>
<reference evidence="3" key="2">
    <citation type="submission" date="2020-09" db="EMBL/GenBank/DDBJ databases">
        <authorList>
            <person name="Sun Q."/>
            <person name="Zhou Y."/>
        </authorList>
    </citation>
    <scope>NUCLEOTIDE SEQUENCE</scope>
    <source>
        <strain evidence="3">CGMCC 1.12195</strain>
    </source>
</reference>
<accession>A0A917HMC8</accession>
<evidence type="ECO:0000313" key="4">
    <source>
        <dbReference type="Proteomes" id="UP000660862"/>
    </source>
</evidence>